<dbReference type="EMBL" id="JARJCM010000296">
    <property type="protein sequence ID" value="KAJ7019369.1"/>
    <property type="molecule type" value="Genomic_DNA"/>
</dbReference>
<comment type="caution">
    <text evidence="1">The sequence shown here is derived from an EMBL/GenBank/DDBJ whole genome shotgun (WGS) entry which is preliminary data.</text>
</comment>
<evidence type="ECO:0000313" key="2">
    <source>
        <dbReference type="Proteomes" id="UP001218188"/>
    </source>
</evidence>
<reference evidence="1" key="1">
    <citation type="submission" date="2023-03" db="EMBL/GenBank/DDBJ databases">
        <title>Massive genome expansion in bonnet fungi (Mycena s.s.) driven by repeated elements and novel gene families across ecological guilds.</title>
        <authorList>
            <consortium name="Lawrence Berkeley National Laboratory"/>
            <person name="Harder C.B."/>
            <person name="Miyauchi S."/>
            <person name="Viragh M."/>
            <person name="Kuo A."/>
            <person name="Thoen E."/>
            <person name="Andreopoulos B."/>
            <person name="Lu D."/>
            <person name="Skrede I."/>
            <person name="Drula E."/>
            <person name="Henrissat B."/>
            <person name="Morin E."/>
            <person name="Kohler A."/>
            <person name="Barry K."/>
            <person name="LaButti K."/>
            <person name="Morin E."/>
            <person name="Salamov A."/>
            <person name="Lipzen A."/>
            <person name="Mereny Z."/>
            <person name="Hegedus B."/>
            <person name="Baldrian P."/>
            <person name="Stursova M."/>
            <person name="Weitz H."/>
            <person name="Taylor A."/>
            <person name="Grigoriev I.V."/>
            <person name="Nagy L.G."/>
            <person name="Martin F."/>
            <person name="Kauserud H."/>
        </authorList>
    </citation>
    <scope>NUCLEOTIDE SEQUENCE</scope>
    <source>
        <strain evidence="1">CBHHK200</strain>
    </source>
</reference>
<keyword evidence="2" id="KW-1185">Reference proteome</keyword>
<organism evidence="1 2">
    <name type="scientific">Mycena alexandri</name>
    <dbReference type="NCBI Taxonomy" id="1745969"/>
    <lineage>
        <taxon>Eukaryota</taxon>
        <taxon>Fungi</taxon>
        <taxon>Dikarya</taxon>
        <taxon>Basidiomycota</taxon>
        <taxon>Agaricomycotina</taxon>
        <taxon>Agaricomycetes</taxon>
        <taxon>Agaricomycetidae</taxon>
        <taxon>Agaricales</taxon>
        <taxon>Marasmiineae</taxon>
        <taxon>Mycenaceae</taxon>
        <taxon>Mycena</taxon>
    </lineage>
</organism>
<accession>A0AAD6S190</accession>
<evidence type="ECO:0000313" key="1">
    <source>
        <dbReference type="EMBL" id="KAJ7019369.1"/>
    </source>
</evidence>
<gene>
    <name evidence="1" type="ORF">C8F04DRAFT_1147812</name>
</gene>
<dbReference type="Proteomes" id="UP001218188">
    <property type="component" value="Unassembled WGS sequence"/>
</dbReference>
<proteinExistence type="predicted"/>
<dbReference type="AlphaFoldDB" id="A0AAD6S190"/>
<name>A0AAD6S190_9AGAR</name>
<feature type="non-terminal residue" evidence="1">
    <location>
        <position position="100"/>
    </location>
</feature>
<protein>
    <submittedName>
        <fullName evidence="1">Uncharacterized protein</fullName>
    </submittedName>
</protein>
<sequence>MIRELEEILGPDEESELWQHRNEILTEQDRDNIRAFRLKMLSNMPRVAFAQMRHAFRHKLEISSHWVMIHRIAILSGIEPMWFHCCPDSCMAYTGAYKDL</sequence>